<dbReference type="Pfam" id="PF02272">
    <property type="entry name" value="DHHA1"/>
    <property type="match status" value="1"/>
</dbReference>
<keyword evidence="4" id="KW-1185">Reference proteome</keyword>
<evidence type="ECO:0000313" key="3">
    <source>
        <dbReference type="EMBL" id="AEH06828.1"/>
    </source>
</evidence>
<dbReference type="Pfam" id="PF01368">
    <property type="entry name" value="DHH"/>
    <property type="match status" value="1"/>
</dbReference>
<dbReference type="InterPro" id="IPR003156">
    <property type="entry name" value="DHHA1_dom"/>
</dbReference>
<dbReference type="AlphaFoldDB" id="F8AMD6"/>
<sequence length="353" mass="39593">MCETKINENNNKGNNDSNNSENIIIQLKKIFRDENDILFLCHHNADPDAVGAAIGLKYLADTLNKSKNKNIRISANSVSKLSKSILEDLNEDIEIVYSPKLSKVVFFVDTSSLNQVSVDENKLKDSKIILIDHHRKTDLINLCDLYIVNEKSPSTCEIVSNIFREMNIYPPKNIRTALLCGIVYDTKHLKLANEGTFNTIAWLIKGISFQKILYLLTQESDESKRIAHLKACSRMELRELNKCIIALSHVSSHEASCAKTIVSIGADVSFVVAVRKKDREIRISARCRKSISKKVHLGSLMEKIAKKLGGKGGGHAEAAGLNAKYEKGRNKEEVIKEVLNVCYGVFKEEYINN</sequence>
<dbReference type="InterPro" id="IPR051319">
    <property type="entry name" value="Oligoribo/pAp-PDE_c-di-AMP_PDE"/>
</dbReference>
<dbReference type="RefSeq" id="WP_013867013.1">
    <property type="nucleotide sequence ID" value="NC_015636.1"/>
</dbReference>
<evidence type="ECO:0000259" key="1">
    <source>
        <dbReference type="Pfam" id="PF01368"/>
    </source>
</evidence>
<evidence type="ECO:0000259" key="2">
    <source>
        <dbReference type="Pfam" id="PF02272"/>
    </source>
</evidence>
<name>F8AMD6_METOI</name>
<dbReference type="Proteomes" id="UP000009296">
    <property type="component" value="Chromosome"/>
</dbReference>
<protein>
    <submittedName>
        <fullName evidence="3">Phosphoesterase RecJ domain protein</fullName>
    </submittedName>
</protein>
<dbReference type="PANTHER" id="PTHR47618">
    <property type="entry name" value="BIFUNCTIONAL OLIGORIBONUCLEASE AND PAP PHOSPHATASE NRNA"/>
    <property type="match status" value="1"/>
</dbReference>
<accession>F8AMD6</accession>
<reference evidence="3" key="1">
    <citation type="submission" date="2011-05" db="EMBL/GenBank/DDBJ databases">
        <title>Complete sequence of chromosome of Methanothermococcus okinawensis IH1.</title>
        <authorList>
            <consortium name="US DOE Joint Genome Institute"/>
            <person name="Lucas S."/>
            <person name="Han J."/>
            <person name="Lapidus A."/>
            <person name="Cheng J.-F."/>
            <person name="Goodwin L."/>
            <person name="Pitluck S."/>
            <person name="Peters L."/>
            <person name="Mikhailova N."/>
            <person name="Held B."/>
            <person name="Han C."/>
            <person name="Tapia R."/>
            <person name="Land M."/>
            <person name="Hauser L."/>
            <person name="Kyrpides N."/>
            <person name="Ivanova N."/>
            <person name="Pagani I."/>
            <person name="Sieprawska-Lupa M."/>
            <person name="Takai K."/>
            <person name="Miyazaki J."/>
            <person name="Whitman W."/>
            <person name="Woyke T."/>
        </authorList>
    </citation>
    <scope>NUCLEOTIDE SEQUENCE</scope>
    <source>
        <strain evidence="3">IH1</strain>
    </source>
</reference>
<dbReference type="EMBL" id="CP002792">
    <property type="protein sequence ID" value="AEH06828.1"/>
    <property type="molecule type" value="Genomic_DNA"/>
</dbReference>
<dbReference type="Gene3D" id="3.90.1640.10">
    <property type="entry name" value="inorganic pyrophosphatase (n-terminal core)"/>
    <property type="match status" value="1"/>
</dbReference>
<dbReference type="HOGENOM" id="CLU_070736_0_0_2"/>
<dbReference type="STRING" id="647113.Metok_0855"/>
<proteinExistence type="predicted"/>
<gene>
    <name evidence="3" type="ordered locus">Metok_0855</name>
</gene>
<feature type="domain" description="DHHA1" evidence="2">
    <location>
        <begin position="268"/>
        <end position="339"/>
    </location>
</feature>
<dbReference type="SUPFAM" id="SSF64182">
    <property type="entry name" value="DHH phosphoesterases"/>
    <property type="match status" value="1"/>
</dbReference>
<dbReference type="PANTHER" id="PTHR47618:SF1">
    <property type="entry name" value="BIFUNCTIONAL OLIGORIBONUCLEASE AND PAP PHOSPHATASE NRNA"/>
    <property type="match status" value="1"/>
</dbReference>
<dbReference type="InterPro" id="IPR038763">
    <property type="entry name" value="DHH_sf"/>
</dbReference>
<dbReference type="GO" id="GO:0003676">
    <property type="term" value="F:nucleic acid binding"/>
    <property type="evidence" value="ECO:0007669"/>
    <property type="project" value="InterPro"/>
</dbReference>
<organism evidence="3 4">
    <name type="scientific">Methanothermococcus okinawensis (strain DSM 14208 / JCM 11175 / IH1)</name>
    <dbReference type="NCBI Taxonomy" id="647113"/>
    <lineage>
        <taxon>Archaea</taxon>
        <taxon>Methanobacteriati</taxon>
        <taxon>Methanobacteriota</taxon>
        <taxon>Methanomada group</taxon>
        <taxon>Methanococci</taxon>
        <taxon>Methanococcales</taxon>
        <taxon>Methanococcaceae</taxon>
        <taxon>Methanothermococcus</taxon>
    </lineage>
</organism>
<dbReference type="InterPro" id="IPR001667">
    <property type="entry name" value="DDH_dom"/>
</dbReference>
<evidence type="ECO:0000313" key="4">
    <source>
        <dbReference type="Proteomes" id="UP000009296"/>
    </source>
</evidence>
<dbReference type="KEGG" id="mok:Metok_0855"/>
<feature type="domain" description="DDH" evidence="1">
    <location>
        <begin position="37"/>
        <end position="182"/>
    </location>
</feature>
<dbReference type="Gene3D" id="3.10.310.30">
    <property type="match status" value="1"/>
</dbReference>
<dbReference type="eggNOG" id="arCOG01565">
    <property type="taxonomic scope" value="Archaea"/>
</dbReference>
<dbReference type="GeneID" id="10773005"/>